<evidence type="ECO:0000256" key="1">
    <source>
        <dbReference type="SAM" id="Phobius"/>
    </source>
</evidence>
<name>A0ABQ2CXY4_9DEIO</name>
<keyword evidence="1" id="KW-1133">Transmembrane helix</keyword>
<feature type="transmembrane region" description="Helical" evidence="1">
    <location>
        <begin position="163"/>
        <end position="187"/>
    </location>
</feature>
<feature type="transmembrane region" description="Helical" evidence="1">
    <location>
        <begin position="35"/>
        <end position="57"/>
    </location>
</feature>
<comment type="caution">
    <text evidence="2">The sequence shown here is derived from an EMBL/GenBank/DDBJ whole genome shotgun (WGS) entry which is preliminary data.</text>
</comment>
<evidence type="ECO:0000313" key="2">
    <source>
        <dbReference type="EMBL" id="GGJ31770.1"/>
    </source>
</evidence>
<dbReference type="EMBL" id="BMOD01000005">
    <property type="protein sequence ID" value="GGJ31770.1"/>
    <property type="molecule type" value="Genomic_DNA"/>
</dbReference>
<feature type="transmembrane region" description="Helical" evidence="1">
    <location>
        <begin position="194"/>
        <end position="214"/>
    </location>
</feature>
<protein>
    <submittedName>
        <fullName evidence="2">Peptidase</fullName>
    </submittedName>
</protein>
<dbReference type="Pfam" id="PF16357">
    <property type="entry name" value="PepSY_TM_like_2"/>
    <property type="match status" value="1"/>
</dbReference>
<dbReference type="Proteomes" id="UP000632222">
    <property type="component" value="Unassembled WGS sequence"/>
</dbReference>
<keyword evidence="1" id="KW-0472">Membrane</keyword>
<keyword evidence="1" id="KW-0812">Transmembrane</keyword>
<organism evidence="2 3">
    <name type="scientific">Deinococcus roseus</name>
    <dbReference type="NCBI Taxonomy" id="392414"/>
    <lineage>
        <taxon>Bacteria</taxon>
        <taxon>Thermotogati</taxon>
        <taxon>Deinococcota</taxon>
        <taxon>Deinococci</taxon>
        <taxon>Deinococcales</taxon>
        <taxon>Deinococcaceae</taxon>
        <taxon>Deinococcus</taxon>
    </lineage>
</organism>
<dbReference type="PANTHER" id="PTHR40115:SF1">
    <property type="entry name" value="INNER MEMBRANE PROTEIN WITH PEPSY TM HELIX"/>
    <property type="match status" value="1"/>
</dbReference>
<reference evidence="3" key="1">
    <citation type="journal article" date="2019" name="Int. J. Syst. Evol. Microbiol.">
        <title>The Global Catalogue of Microorganisms (GCM) 10K type strain sequencing project: providing services to taxonomists for standard genome sequencing and annotation.</title>
        <authorList>
            <consortium name="The Broad Institute Genomics Platform"/>
            <consortium name="The Broad Institute Genome Sequencing Center for Infectious Disease"/>
            <person name="Wu L."/>
            <person name="Ma J."/>
        </authorList>
    </citation>
    <scope>NUCLEOTIDE SEQUENCE [LARGE SCALE GENOMIC DNA]</scope>
    <source>
        <strain evidence="3">JCM 14370</strain>
    </source>
</reference>
<accession>A0ABQ2CXY4</accession>
<dbReference type="RefSeq" id="WP_229684695.1">
    <property type="nucleotide sequence ID" value="NZ_BMOD01000005.1"/>
</dbReference>
<evidence type="ECO:0000313" key="3">
    <source>
        <dbReference type="Proteomes" id="UP000632222"/>
    </source>
</evidence>
<gene>
    <name evidence="2" type="ORF">GCM10008938_17390</name>
</gene>
<proteinExistence type="predicted"/>
<dbReference type="InterPro" id="IPR032307">
    <property type="entry name" value="PepSY_TM-like_2"/>
</dbReference>
<sequence>MTTEPRNNPINRAQNAPAVKKRPLKVRVYALMRSLHLYISMFSLLIILFFAGTGITLNHPEWVFGSDMVRKDFSGNLPADWKKDGKIDPLGVAEFLRETHHLKGKAQDFQEGDTESSLSFKAPGYSADAFVDMKHGTYTLAVDAQGAVAAMNDLHRGKNAGSVWAKAIDFSSIFLILISVTGIALMLYMKKVRLVALITIVVGSGAMLGLMSLAM</sequence>
<keyword evidence="3" id="KW-1185">Reference proteome</keyword>
<dbReference type="PANTHER" id="PTHR40115">
    <property type="entry name" value="INNER MEMBRANE PROTEIN WITH PEPSY TM HELIX"/>
    <property type="match status" value="1"/>
</dbReference>